<name>A0A371X911_9HYPH</name>
<dbReference type="EMBL" id="QURN01000014">
    <property type="protein sequence ID" value="RFC65715.1"/>
    <property type="molecule type" value="Genomic_DNA"/>
</dbReference>
<comment type="caution">
    <text evidence="1">The sequence shown here is derived from an EMBL/GenBank/DDBJ whole genome shotgun (WGS) entry which is preliminary data.</text>
</comment>
<evidence type="ECO:0000313" key="2">
    <source>
        <dbReference type="Proteomes" id="UP000262379"/>
    </source>
</evidence>
<organism evidence="1 2">
    <name type="scientific">Mesorhizobium denitrificans</name>
    <dbReference type="NCBI Taxonomy" id="2294114"/>
    <lineage>
        <taxon>Bacteria</taxon>
        <taxon>Pseudomonadati</taxon>
        <taxon>Pseudomonadota</taxon>
        <taxon>Alphaproteobacteria</taxon>
        <taxon>Hyphomicrobiales</taxon>
        <taxon>Phyllobacteriaceae</taxon>
        <taxon>Mesorhizobium</taxon>
    </lineage>
</organism>
<sequence>MPHPIFPLPPISDPSNIQTLGEHIALGVDIRARCTSTGCNHNVPLKLVLLARYLGSRHGARPEHLKPYFYCPDCRSAGLSDENVAFSYYACTAPHTLLNDEGEGADSQRTAA</sequence>
<evidence type="ECO:0000313" key="1">
    <source>
        <dbReference type="EMBL" id="RFC65715.1"/>
    </source>
</evidence>
<keyword evidence="2" id="KW-1185">Reference proteome</keyword>
<accession>A0A371X911</accession>
<reference evidence="2" key="1">
    <citation type="submission" date="2018-08" db="EMBL/GenBank/DDBJ databases">
        <authorList>
            <person name="Im W.T."/>
        </authorList>
    </citation>
    <scope>NUCLEOTIDE SEQUENCE [LARGE SCALE GENOMIC DNA]</scope>
    <source>
        <strain evidence="2">LA-28</strain>
    </source>
</reference>
<dbReference type="AlphaFoldDB" id="A0A371X911"/>
<gene>
    <name evidence="1" type="ORF">DY251_16890</name>
</gene>
<dbReference type="Proteomes" id="UP000262379">
    <property type="component" value="Unassembled WGS sequence"/>
</dbReference>
<protein>
    <submittedName>
        <fullName evidence="1">Uncharacterized protein</fullName>
    </submittedName>
</protein>
<proteinExistence type="predicted"/>